<keyword evidence="3" id="KW-1185">Reference proteome</keyword>
<dbReference type="AlphaFoldDB" id="L1IQS9"/>
<proteinExistence type="predicted"/>
<dbReference type="EMBL" id="JH993051">
    <property type="protein sequence ID" value="EKX38175.1"/>
    <property type="molecule type" value="Genomic_DNA"/>
</dbReference>
<reference evidence="2" key="3">
    <citation type="submission" date="2016-03" db="UniProtKB">
        <authorList>
            <consortium name="EnsemblProtists"/>
        </authorList>
    </citation>
    <scope>IDENTIFICATION</scope>
</reference>
<dbReference type="RefSeq" id="XP_005825155.1">
    <property type="nucleotide sequence ID" value="XM_005825098.1"/>
</dbReference>
<evidence type="ECO:0000313" key="2">
    <source>
        <dbReference type="EnsemblProtists" id="EKX38175"/>
    </source>
</evidence>
<dbReference type="KEGG" id="gtt:GUITHDRAFT_115721"/>
<dbReference type="PaxDb" id="55529-EKX38175"/>
<organism evidence="1">
    <name type="scientific">Guillardia theta (strain CCMP2712)</name>
    <name type="common">Cryptophyte</name>
    <dbReference type="NCBI Taxonomy" id="905079"/>
    <lineage>
        <taxon>Eukaryota</taxon>
        <taxon>Cryptophyceae</taxon>
        <taxon>Pyrenomonadales</taxon>
        <taxon>Geminigeraceae</taxon>
        <taxon>Guillardia</taxon>
    </lineage>
</organism>
<accession>L1IQS9</accession>
<reference evidence="3" key="2">
    <citation type="submission" date="2012-11" db="EMBL/GenBank/DDBJ databases">
        <authorList>
            <person name="Kuo A."/>
            <person name="Curtis B.A."/>
            <person name="Tanifuji G."/>
            <person name="Burki F."/>
            <person name="Gruber A."/>
            <person name="Irimia M."/>
            <person name="Maruyama S."/>
            <person name="Arias M.C."/>
            <person name="Ball S.G."/>
            <person name="Gile G.H."/>
            <person name="Hirakawa Y."/>
            <person name="Hopkins J.F."/>
            <person name="Rensing S.A."/>
            <person name="Schmutz J."/>
            <person name="Symeonidi A."/>
            <person name="Elias M."/>
            <person name="Eveleigh R.J."/>
            <person name="Herman E.K."/>
            <person name="Klute M.J."/>
            <person name="Nakayama T."/>
            <person name="Obornik M."/>
            <person name="Reyes-Prieto A."/>
            <person name="Armbrust E.V."/>
            <person name="Aves S.J."/>
            <person name="Beiko R.G."/>
            <person name="Coutinho P."/>
            <person name="Dacks J.B."/>
            <person name="Durnford D.G."/>
            <person name="Fast N.M."/>
            <person name="Green B.R."/>
            <person name="Grisdale C."/>
            <person name="Hempe F."/>
            <person name="Henrissat B."/>
            <person name="Hoppner M.P."/>
            <person name="Ishida K.-I."/>
            <person name="Kim E."/>
            <person name="Koreny L."/>
            <person name="Kroth P.G."/>
            <person name="Liu Y."/>
            <person name="Malik S.-B."/>
            <person name="Maier U.G."/>
            <person name="McRose D."/>
            <person name="Mock T."/>
            <person name="Neilson J.A."/>
            <person name="Onodera N.T."/>
            <person name="Poole A.M."/>
            <person name="Pritham E.J."/>
            <person name="Richards T.A."/>
            <person name="Rocap G."/>
            <person name="Roy S.W."/>
            <person name="Sarai C."/>
            <person name="Schaack S."/>
            <person name="Shirato S."/>
            <person name="Slamovits C.H."/>
            <person name="Spencer D.F."/>
            <person name="Suzuki S."/>
            <person name="Worden A.Z."/>
            <person name="Zauner S."/>
            <person name="Barry K."/>
            <person name="Bell C."/>
            <person name="Bharti A.K."/>
            <person name="Crow J.A."/>
            <person name="Grimwood J."/>
            <person name="Kramer R."/>
            <person name="Lindquist E."/>
            <person name="Lucas S."/>
            <person name="Salamov A."/>
            <person name="McFadden G.I."/>
            <person name="Lane C.E."/>
            <person name="Keeling P.J."/>
            <person name="Gray M.W."/>
            <person name="Grigoriev I.V."/>
            <person name="Archibald J.M."/>
        </authorList>
    </citation>
    <scope>NUCLEOTIDE SEQUENCE</scope>
    <source>
        <strain evidence="3">CCMP2712</strain>
    </source>
</reference>
<dbReference type="Proteomes" id="UP000011087">
    <property type="component" value="Unassembled WGS sequence"/>
</dbReference>
<name>L1IQS9_GUITC</name>
<gene>
    <name evidence="1" type="ORF">GUITHDRAFT_115721</name>
</gene>
<dbReference type="HOGENOM" id="CLU_1269010_0_0_1"/>
<dbReference type="EnsemblProtists" id="EKX38175">
    <property type="protein sequence ID" value="EKX38175"/>
    <property type="gene ID" value="GUITHDRAFT_115721"/>
</dbReference>
<reference evidence="1 3" key="1">
    <citation type="journal article" date="2012" name="Nature">
        <title>Algal genomes reveal evolutionary mosaicism and the fate of nucleomorphs.</title>
        <authorList>
            <consortium name="DOE Joint Genome Institute"/>
            <person name="Curtis B.A."/>
            <person name="Tanifuji G."/>
            <person name="Burki F."/>
            <person name="Gruber A."/>
            <person name="Irimia M."/>
            <person name="Maruyama S."/>
            <person name="Arias M.C."/>
            <person name="Ball S.G."/>
            <person name="Gile G.H."/>
            <person name="Hirakawa Y."/>
            <person name="Hopkins J.F."/>
            <person name="Kuo A."/>
            <person name="Rensing S.A."/>
            <person name="Schmutz J."/>
            <person name="Symeonidi A."/>
            <person name="Elias M."/>
            <person name="Eveleigh R.J."/>
            <person name="Herman E.K."/>
            <person name="Klute M.J."/>
            <person name="Nakayama T."/>
            <person name="Obornik M."/>
            <person name="Reyes-Prieto A."/>
            <person name="Armbrust E.V."/>
            <person name="Aves S.J."/>
            <person name="Beiko R.G."/>
            <person name="Coutinho P."/>
            <person name="Dacks J.B."/>
            <person name="Durnford D.G."/>
            <person name="Fast N.M."/>
            <person name="Green B.R."/>
            <person name="Grisdale C.J."/>
            <person name="Hempel F."/>
            <person name="Henrissat B."/>
            <person name="Hoppner M.P."/>
            <person name="Ishida K."/>
            <person name="Kim E."/>
            <person name="Koreny L."/>
            <person name="Kroth P.G."/>
            <person name="Liu Y."/>
            <person name="Malik S.B."/>
            <person name="Maier U.G."/>
            <person name="McRose D."/>
            <person name="Mock T."/>
            <person name="Neilson J.A."/>
            <person name="Onodera N.T."/>
            <person name="Poole A.M."/>
            <person name="Pritham E.J."/>
            <person name="Richards T.A."/>
            <person name="Rocap G."/>
            <person name="Roy S.W."/>
            <person name="Sarai C."/>
            <person name="Schaack S."/>
            <person name="Shirato S."/>
            <person name="Slamovits C.H."/>
            <person name="Spencer D.F."/>
            <person name="Suzuki S."/>
            <person name="Worden A.Z."/>
            <person name="Zauner S."/>
            <person name="Barry K."/>
            <person name="Bell C."/>
            <person name="Bharti A.K."/>
            <person name="Crow J.A."/>
            <person name="Grimwood J."/>
            <person name="Kramer R."/>
            <person name="Lindquist E."/>
            <person name="Lucas S."/>
            <person name="Salamov A."/>
            <person name="McFadden G.I."/>
            <person name="Lane C.E."/>
            <person name="Keeling P.J."/>
            <person name="Gray M.W."/>
            <person name="Grigoriev I.V."/>
            <person name="Archibald J.M."/>
        </authorList>
    </citation>
    <scope>NUCLEOTIDE SEQUENCE</scope>
    <source>
        <strain evidence="1 3">CCMP2712</strain>
    </source>
</reference>
<sequence length="218" mass="25015">MSNGGKNRYPLAPRLFKGRRAAVCDRDSPLEAIRLFQRHIIQEFFESMAYSRCADIGFIRRENLRLDEDCVQELEVSGTRKNSRANRGEWTRKLGSDDKEVAIDQNFQADMLKFNDKVDLVSVFKDVIDKPEDDVRLVGKGAACFEDVVVKKGQYVYFEITETPQKVIEKLYQLILIGHVLKKEAEIAAMGIIVNGNRKNFEKASWCLTEFLTRASEL</sequence>
<protein>
    <submittedName>
        <fullName evidence="1 2">Uncharacterized protein</fullName>
    </submittedName>
</protein>
<evidence type="ECO:0000313" key="1">
    <source>
        <dbReference type="EMBL" id="EKX38175.1"/>
    </source>
</evidence>
<evidence type="ECO:0000313" key="3">
    <source>
        <dbReference type="Proteomes" id="UP000011087"/>
    </source>
</evidence>
<dbReference type="GeneID" id="17294868"/>